<dbReference type="AlphaFoldDB" id="A0AAV7WZH1"/>
<sequence length="70" mass="7773">MKEGLERVLRDKDNKDDLRPVSLALPLADGNRERTHKSHLIPVDAQRRAASIYSSETFRPGCFPGGGLRG</sequence>
<keyword evidence="2" id="KW-1185">Reference proteome</keyword>
<dbReference type="EMBL" id="JANPWB010000001">
    <property type="protein sequence ID" value="KAJ1218117.1"/>
    <property type="molecule type" value="Genomic_DNA"/>
</dbReference>
<accession>A0AAV7WZH1</accession>
<organism evidence="1 2">
    <name type="scientific">Pleurodeles waltl</name>
    <name type="common">Iberian ribbed newt</name>
    <dbReference type="NCBI Taxonomy" id="8319"/>
    <lineage>
        <taxon>Eukaryota</taxon>
        <taxon>Metazoa</taxon>
        <taxon>Chordata</taxon>
        <taxon>Craniata</taxon>
        <taxon>Vertebrata</taxon>
        <taxon>Euteleostomi</taxon>
        <taxon>Amphibia</taxon>
        <taxon>Batrachia</taxon>
        <taxon>Caudata</taxon>
        <taxon>Salamandroidea</taxon>
        <taxon>Salamandridae</taxon>
        <taxon>Pleurodelinae</taxon>
        <taxon>Pleurodeles</taxon>
    </lineage>
</organism>
<gene>
    <name evidence="1" type="ORF">NDU88_005700</name>
</gene>
<evidence type="ECO:0000313" key="2">
    <source>
        <dbReference type="Proteomes" id="UP001066276"/>
    </source>
</evidence>
<comment type="caution">
    <text evidence="1">The sequence shown here is derived from an EMBL/GenBank/DDBJ whole genome shotgun (WGS) entry which is preliminary data.</text>
</comment>
<dbReference type="Proteomes" id="UP001066276">
    <property type="component" value="Chromosome 1_1"/>
</dbReference>
<evidence type="ECO:0000313" key="1">
    <source>
        <dbReference type="EMBL" id="KAJ1218117.1"/>
    </source>
</evidence>
<name>A0AAV7WZH1_PLEWA</name>
<reference evidence="1" key="1">
    <citation type="journal article" date="2022" name="bioRxiv">
        <title>Sequencing and chromosome-scale assembly of the giantPleurodeles waltlgenome.</title>
        <authorList>
            <person name="Brown T."/>
            <person name="Elewa A."/>
            <person name="Iarovenko S."/>
            <person name="Subramanian E."/>
            <person name="Araus A.J."/>
            <person name="Petzold A."/>
            <person name="Susuki M."/>
            <person name="Suzuki K.-i.T."/>
            <person name="Hayashi T."/>
            <person name="Toyoda A."/>
            <person name="Oliveira C."/>
            <person name="Osipova E."/>
            <person name="Leigh N.D."/>
            <person name="Simon A."/>
            <person name="Yun M.H."/>
        </authorList>
    </citation>
    <scope>NUCLEOTIDE SEQUENCE</scope>
    <source>
        <strain evidence="1">20211129_DDA</strain>
        <tissue evidence="1">Liver</tissue>
    </source>
</reference>
<proteinExistence type="predicted"/>
<protein>
    <submittedName>
        <fullName evidence="1">Uncharacterized protein</fullName>
    </submittedName>
</protein>